<dbReference type="Proteomes" id="UP001516400">
    <property type="component" value="Unassembled WGS sequence"/>
</dbReference>
<proteinExistence type="predicted"/>
<dbReference type="AlphaFoldDB" id="A0ABD2NKK2"/>
<evidence type="ECO:0000313" key="2">
    <source>
        <dbReference type="Proteomes" id="UP001516400"/>
    </source>
</evidence>
<protein>
    <submittedName>
        <fullName evidence="1">Uncharacterized protein</fullName>
    </submittedName>
</protein>
<name>A0ABD2NKK2_9CUCU</name>
<accession>A0ABD2NKK2</accession>
<comment type="caution">
    <text evidence="1">The sequence shown here is derived from an EMBL/GenBank/DDBJ whole genome shotgun (WGS) entry which is preliminary data.</text>
</comment>
<organism evidence="1 2">
    <name type="scientific">Cryptolaemus montrouzieri</name>
    <dbReference type="NCBI Taxonomy" id="559131"/>
    <lineage>
        <taxon>Eukaryota</taxon>
        <taxon>Metazoa</taxon>
        <taxon>Ecdysozoa</taxon>
        <taxon>Arthropoda</taxon>
        <taxon>Hexapoda</taxon>
        <taxon>Insecta</taxon>
        <taxon>Pterygota</taxon>
        <taxon>Neoptera</taxon>
        <taxon>Endopterygota</taxon>
        <taxon>Coleoptera</taxon>
        <taxon>Polyphaga</taxon>
        <taxon>Cucujiformia</taxon>
        <taxon>Coccinelloidea</taxon>
        <taxon>Coccinellidae</taxon>
        <taxon>Scymninae</taxon>
        <taxon>Scymnini</taxon>
        <taxon>Cryptolaemus</taxon>
    </lineage>
</organism>
<sequence>MYFTFTADSSSSSRDDWSFQVYKEMKKRYKCEIDAEIKRENLELIESLTNRNSTIWRVINENIEGSNIGREITPLDTTMMNQYFSTIGLALDDGVDRSEDAVGGIRIMSATSMFLRATTPKEIMNVVGCRN</sequence>
<evidence type="ECO:0000313" key="1">
    <source>
        <dbReference type="EMBL" id="KAL3278937.1"/>
    </source>
</evidence>
<dbReference type="EMBL" id="JABFTP020000124">
    <property type="protein sequence ID" value="KAL3278937.1"/>
    <property type="molecule type" value="Genomic_DNA"/>
</dbReference>
<keyword evidence="2" id="KW-1185">Reference proteome</keyword>
<reference evidence="1 2" key="1">
    <citation type="journal article" date="2021" name="BMC Biol.">
        <title>Horizontally acquired antibacterial genes associated with adaptive radiation of ladybird beetles.</title>
        <authorList>
            <person name="Li H.S."/>
            <person name="Tang X.F."/>
            <person name="Huang Y.H."/>
            <person name="Xu Z.Y."/>
            <person name="Chen M.L."/>
            <person name="Du X.Y."/>
            <person name="Qiu B.Y."/>
            <person name="Chen P.T."/>
            <person name="Zhang W."/>
            <person name="Slipinski A."/>
            <person name="Escalona H.E."/>
            <person name="Waterhouse R.M."/>
            <person name="Zwick A."/>
            <person name="Pang H."/>
        </authorList>
    </citation>
    <scope>NUCLEOTIDE SEQUENCE [LARGE SCALE GENOMIC DNA]</scope>
    <source>
        <strain evidence="1">SYSU2018</strain>
    </source>
</reference>
<gene>
    <name evidence="1" type="ORF">HHI36_016455</name>
</gene>